<evidence type="ECO:0000313" key="2">
    <source>
        <dbReference type="EMBL" id="MEJ8857184.1"/>
    </source>
</evidence>
<keyword evidence="3" id="KW-1185">Reference proteome</keyword>
<dbReference type="Proteomes" id="UP001367030">
    <property type="component" value="Unassembled WGS sequence"/>
</dbReference>
<protein>
    <submittedName>
        <fullName evidence="2">Carboxypeptidase-like regulatory domain-containing protein</fullName>
    </submittedName>
</protein>
<sequence>MTTWQSRMRPVAIAVLCGAGLFGALSAQAANPPIRMTNGIEYMSGGIGKDEAQFMETVSPRWAATLEFAVKDPTNARGADFTANVKVRVLDAATGRALLSAKSDGPFLLARLDPGRYDVEATLNGQTLTQELTVRAGEPSKATFVWPTSALSS</sequence>
<comment type="caution">
    <text evidence="2">The sequence shown here is derived from an EMBL/GenBank/DDBJ whole genome shotgun (WGS) entry which is preliminary data.</text>
</comment>
<dbReference type="RefSeq" id="WP_340337254.1">
    <property type="nucleotide sequence ID" value="NZ_JBBKZS010000009.1"/>
</dbReference>
<dbReference type="EMBL" id="JBBKZS010000009">
    <property type="protein sequence ID" value="MEJ8857184.1"/>
    <property type="molecule type" value="Genomic_DNA"/>
</dbReference>
<reference evidence="2 3" key="1">
    <citation type="submission" date="2024-03" db="EMBL/GenBank/DDBJ databases">
        <title>Novel species of the genus Variovorax.</title>
        <authorList>
            <person name="Liu Q."/>
            <person name="Xin Y.-H."/>
        </authorList>
    </citation>
    <scope>NUCLEOTIDE SEQUENCE [LARGE SCALE GENOMIC DNA]</scope>
    <source>
        <strain evidence="2 3">KACC 18901</strain>
    </source>
</reference>
<evidence type="ECO:0000256" key="1">
    <source>
        <dbReference type="SAM" id="SignalP"/>
    </source>
</evidence>
<keyword evidence="1" id="KW-0732">Signal</keyword>
<dbReference type="Gene3D" id="2.60.40.1120">
    <property type="entry name" value="Carboxypeptidase-like, regulatory domain"/>
    <property type="match status" value="1"/>
</dbReference>
<accession>A0ABU8XBY6</accession>
<gene>
    <name evidence="2" type="ORF">WKW79_21585</name>
</gene>
<organism evidence="2 3">
    <name type="scientific">Variovorax robiniae</name>
    <dbReference type="NCBI Taxonomy" id="1836199"/>
    <lineage>
        <taxon>Bacteria</taxon>
        <taxon>Pseudomonadati</taxon>
        <taxon>Pseudomonadota</taxon>
        <taxon>Betaproteobacteria</taxon>
        <taxon>Burkholderiales</taxon>
        <taxon>Comamonadaceae</taxon>
        <taxon>Variovorax</taxon>
    </lineage>
</organism>
<feature type="signal peptide" evidence="1">
    <location>
        <begin position="1"/>
        <end position="29"/>
    </location>
</feature>
<proteinExistence type="predicted"/>
<evidence type="ECO:0000313" key="3">
    <source>
        <dbReference type="Proteomes" id="UP001367030"/>
    </source>
</evidence>
<feature type="chain" id="PRO_5046748772" evidence="1">
    <location>
        <begin position="30"/>
        <end position="153"/>
    </location>
</feature>
<name>A0ABU8XBY6_9BURK</name>